<feature type="transmembrane region" description="Helical" evidence="7">
    <location>
        <begin position="6"/>
        <end position="25"/>
    </location>
</feature>
<protein>
    <recommendedName>
        <fullName evidence="3">DNA recombination protein RmuC homolog</fullName>
    </recommendedName>
</protein>
<dbReference type="RefSeq" id="WP_169035966.1">
    <property type="nucleotide sequence ID" value="NZ_LANA01000001.1"/>
</dbReference>
<keyword evidence="9" id="KW-1185">Reference proteome</keyword>
<comment type="function">
    <text evidence="1">Involved in DNA recombination.</text>
</comment>
<evidence type="ECO:0000256" key="6">
    <source>
        <dbReference type="SAM" id="Coils"/>
    </source>
</evidence>
<sequence>MIETLIISVIVLTISVLFLVGYFFYYSKKTKPVDLDNPEFLKLQNNNEKLIDRINITEKYLEDLKKDKEQLILDRKNVEEFKDQSNAILTEHKNQASIFKNFHEKLVGDAKYQGRFNEKKLRRLLEKNGLSEDDGDFEERKGHTITDPLTGNKKVVNPDFILNIKGPVTDHIIIDCKVSLKSFQEFSNAKDQETREFHLKKHIESVKTHIDQLSTKDYLKIHNLNSFQYVVLFLPFDSCYLSILEKSDDILDICFEKNIMLSGPISIMSLISTITSIKNQEKQISKIDSMIGKGEDIYNKFSILKKSLKTLISSHNTHAKSLTEVVHTSYGSSQGLESKIIKLKDDHGLNTGQISKTEEKDKMITFVEDPEELKKSNFKN</sequence>
<evidence type="ECO:0000256" key="7">
    <source>
        <dbReference type="SAM" id="Phobius"/>
    </source>
</evidence>
<comment type="similarity">
    <text evidence="2">Belongs to the RmuC family.</text>
</comment>
<evidence type="ECO:0000256" key="3">
    <source>
        <dbReference type="ARBA" id="ARBA00021840"/>
    </source>
</evidence>
<reference evidence="8 9" key="1">
    <citation type="submission" date="2019-07" db="EMBL/GenBank/DDBJ databases">
        <title>SAR11 Genome Evolution.</title>
        <authorList>
            <person name="Giovannoni S."/>
        </authorList>
    </citation>
    <scope>NUCLEOTIDE SEQUENCE [LARGE SCALE GENOMIC DNA]</scope>
    <source>
        <strain evidence="8 9">HTCC9565</strain>
    </source>
</reference>
<keyword evidence="5" id="KW-0233">DNA recombination</keyword>
<feature type="coiled-coil region" evidence="6">
    <location>
        <begin position="47"/>
        <end position="81"/>
    </location>
</feature>
<dbReference type="EMBL" id="LANA01000001">
    <property type="protein sequence ID" value="NMN67472.1"/>
    <property type="molecule type" value="Genomic_DNA"/>
</dbReference>
<dbReference type="Proteomes" id="UP001166004">
    <property type="component" value="Unassembled WGS sequence"/>
</dbReference>
<accession>A0ABX1T1I7</accession>
<evidence type="ECO:0000256" key="5">
    <source>
        <dbReference type="ARBA" id="ARBA00023172"/>
    </source>
</evidence>
<dbReference type="Pfam" id="PF02646">
    <property type="entry name" value="RmuC"/>
    <property type="match status" value="1"/>
</dbReference>
<organism evidence="8 9">
    <name type="scientific">Pelagibacter ubique</name>
    <dbReference type="NCBI Taxonomy" id="198252"/>
    <lineage>
        <taxon>Bacteria</taxon>
        <taxon>Pseudomonadati</taxon>
        <taxon>Pseudomonadota</taxon>
        <taxon>Alphaproteobacteria</taxon>
        <taxon>Candidatus Pelagibacterales</taxon>
        <taxon>Candidatus Pelagibacteraceae</taxon>
        <taxon>Candidatus Pelagibacter</taxon>
    </lineage>
</organism>
<evidence type="ECO:0000313" key="9">
    <source>
        <dbReference type="Proteomes" id="UP001166004"/>
    </source>
</evidence>
<keyword evidence="4 6" id="KW-0175">Coiled coil</keyword>
<keyword evidence="7" id="KW-0812">Transmembrane</keyword>
<dbReference type="PANTHER" id="PTHR30563">
    <property type="entry name" value="DNA RECOMBINATION PROTEIN RMUC"/>
    <property type="match status" value="1"/>
</dbReference>
<keyword evidence="7" id="KW-0472">Membrane</keyword>
<gene>
    <name evidence="8" type="ORF">VP91_00006150</name>
</gene>
<proteinExistence type="inferred from homology"/>
<evidence type="ECO:0000256" key="4">
    <source>
        <dbReference type="ARBA" id="ARBA00023054"/>
    </source>
</evidence>
<dbReference type="PANTHER" id="PTHR30563:SF0">
    <property type="entry name" value="DNA RECOMBINATION PROTEIN RMUC"/>
    <property type="match status" value="1"/>
</dbReference>
<evidence type="ECO:0000256" key="1">
    <source>
        <dbReference type="ARBA" id="ARBA00003416"/>
    </source>
</evidence>
<name>A0ABX1T1I7_PELUQ</name>
<evidence type="ECO:0000313" key="8">
    <source>
        <dbReference type="EMBL" id="NMN67472.1"/>
    </source>
</evidence>
<keyword evidence="7" id="KW-1133">Transmembrane helix</keyword>
<comment type="caution">
    <text evidence="8">The sequence shown here is derived from an EMBL/GenBank/DDBJ whole genome shotgun (WGS) entry which is preliminary data.</text>
</comment>
<evidence type="ECO:0000256" key="2">
    <source>
        <dbReference type="ARBA" id="ARBA00009840"/>
    </source>
</evidence>
<dbReference type="InterPro" id="IPR003798">
    <property type="entry name" value="DNA_recombination_RmuC"/>
</dbReference>